<sequence length="129" mass="14268">MDAQTPSRDAIQVLAEAYCDAVHFAKADVFADMCHDRFTMTEVSADGSAQFWDKAAYLARVSGRSAFDGAPVYEIFSIDVAGDEIARVHLRVDVPPKRYEDHLGFIRVDGAWKLMTKVFRTMGGSAMEG</sequence>
<organism evidence="1 2">
    <name type="scientific">Tateyamaria armeniaca</name>
    <dbReference type="NCBI Taxonomy" id="2518930"/>
    <lineage>
        <taxon>Bacteria</taxon>
        <taxon>Pseudomonadati</taxon>
        <taxon>Pseudomonadota</taxon>
        <taxon>Alphaproteobacteria</taxon>
        <taxon>Rhodobacterales</taxon>
        <taxon>Roseobacteraceae</taxon>
        <taxon>Tateyamaria</taxon>
    </lineage>
</organism>
<dbReference type="InterPro" id="IPR039437">
    <property type="entry name" value="FrzH/put_lumazine-bd"/>
</dbReference>
<dbReference type="RefSeq" id="WP_407592669.1">
    <property type="nucleotide sequence ID" value="NZ_JBHDIY010000002.1"/>
</dbReference>
<evidence type="ECO:0000313" key="1">
    <source>
        <dbReference type="EMBL" id="MFL4470829.1"/>
    </source>
</evidence>
<dbReference type="EMBL" id="JBHDIY010000002">
    <property type="protein sequence ID" value="MFL4470829.1"/>
    <property type="molecule type" value="Genomic_DNA"/>
</dbReference>
<dbReference type="Pfam" id="PF12893">
    <property type="entry name" value="Lumazine_bd_2"/>
    <property type="match status" value="1"/>
</dbReference>
<keyword evidence="2" id="KW-1185">Reference proteome</keyword>
<reference evidence="1 2" key="1">
    <citation type="submission" date="2024-08" db="EMBL/GenBank/DDBJ databases">
        <title>Tateyamaria sp. nov., isolated from marine algae.</title>
        <authorList>
            <person name="Choi B.J."/>
            <person name="Kim J.M."/>
            <person name="Lee J.K."/>
            <person name="Choi D.G."/>
            <person name="Bayburt H."/>
            <person name="Baek J.H."/>
            <person name="Han D.M."/>
            <person name="Jeon C.O."/>
        </authorList>
    </citation>
    <scope>NUCLEOTIDE SEQUENCE [LARGE SCALE GENOMIC DNA]</scope>
    <source>
        <strain evidence="1 2">KMU-156</strain>
    </source>
</reference>
<dbReference type="InterPro" id="IPR032710">
    <property type="entry name" value="NTF2-like_dom_sf"/>
</dbReference>
<proteinExistence type="predicted"/>
<protein>
    <submittedName>
        <fullName evidence="1">Nuclear transport factor 2 family protein</fullName>
    </submittedName>
</protein>
<dbReference type="Gene3D" id="3.10.450.50">
    <property type="match status" value="1"/>
</dbReference>
<accession>A0ABW8UYY0</accession>
<name>A0ABW8UYY0_9RHOB</name>
<gene>
    <name evidence="1" type="ORF">ACERZ8_13400</name>
</gene>
<dbReference type="SUPFAM" id="SSF54427">
    <property type="entry name" value="NTF2-like"/>
    <property type="match status" value="1"/>
</dbReference>
<evidence type="ECO:0000313" key="2">
    <source>
        <dbReference type="Proteomes" id="UP001627408"/>
    </source>
</evidence>
<dbReference type="Proteomes" id="UP001627408">
    <property type="component" value="Unassembled WGS sequence"/>
</dbReference>
<comment type="caution">
    <text evidence="1">The sequence shown here is derived from an EMBL/GenBank/DDBJ whole genome shotgun (WGS) entry which is preliminary data.</text>
</comment>